<comment type="caution">
    <text evidence="7">The sequence shown here is derived from an EMBL/GenBank/DDBJ whole genome shotgun (WGS) entry which is preliminary data.</text>
</comment>
<dbReference type="Gene3D" id="1.10.418.10">
    <property type="entry name" value="Calponin-like domain"/>
    <property type="match status" value="1"/>
</dbReference>
<dbReference type="Gene3D" id="2.60.40.10">
    <property type="entry name" value="Immunoglobulins"/>
    <property type="match status" value="1"/>
</dbReference>
<dbReference type="Pfam" id="PF15780">
    <property type="entry name" value="ASH"/>
    <property type="match status" value="1"/>
</dbReference>
<dbReference type="InterPro" id="IPR013783">
    <property type="entry name" value="Ig-like_fold"/>
</dbReference>
<gene>
    <name evidence="7" type="ORF">ElyMa_000352100</name>
</gene>
<evidence type="ECO:0000256" key="2">
    <source>
        <dbReference type="ARBA" id="ARBA00022490"/>
    </source>
</evidence>
<dbReference type="GO" id="GO:0005737">
    <property type="term" value="C:cytoplasm"/>
    <property type="evidence" value="ECO:0007669"/>
    <property type="project" value="UniProtKB-SubCell"/>
</dbReference>
<dbReference type="GO" id="GO:0000278">
    <property type="term" value="P:mitotic cell cycle"/>
    <property type="evidence" value="ECO:0007669"/>
    <property type="project" value="TreeGrafter"/>
</dbReference>
<feature type="compositionally biased region" description="Basic residues" evidence="5">
    <location>
        <begin position="593"/>
        <end position="608"/>
    </location>
</feature>
<feature type="compositionally biased region" description="Polar residues" evidence="5">
    <location>
        <begin position="387"/>
        <end position="396"/>
    </location>
</feature>
<organism evidence="7 8">
    <name type="scientific">Elysia marginata</name>
    <dbReference type="NCBI Taxonomy" id="1093978"/>
    <lineage>
        <taxon>Eukaryota</taxon>
        <taxon>Metazoa</taxon>
        <taxon>Spiralia</taxon>
        <taxon>Lophotrochozoa</taxon>
        <taxon>Mollusca</taxon>
        <taxon>Gastropoda</taxon>
        <taxon>Heterobranchia</taxon>
        <taxon>Euthyneura</taxon>
        <taxon>Panpulmonata</taxon>
        <taxon>Sacoglossa</taxon>
        <taxon>Placobranchoidea</taxon>
        <taxon>Plakobranchidae</taxon>
        <taxon>Elysia</taxon>
    </lineage>
</organism>
<dbReference type="GO" id="GO:0000922">
    <property type="term" value="C:spindle pole"/>
    <property type="evidence" value="ECO:0007669"/>
    <property type="project" value="TreeGrafter"/>
</dbReference>
<feature type="region of interest" description="Disordered" evidence="5">
    <location>
        <begin position="365"/>
        <end position="396"/>
    </location>
</feature>
<feature type="region of interest" description="Disordered" evidence="5">
    <location>
        <begin position="567"/>
        <end position="615"/>
    </location>
</feature>
<feature type="domain" description="Calponin-homology (CH)" evidence="6">
    <location>
        <begin position="1724"/>
        <end position="1857"/>
    </location>
</feature>
<dbReference type="PANTHER" id="PTHR22706">
    <property type="entry name" value="ASSEMBLY FACTOR FOR SPINDLE MICROTUBULES"/>
    <property type="match status" value="1"/>
</dbReference>
<dbReference type="InterPro" id="IPR001715">
    <property type="entry name" value="CH_dom"/>
</dbReference>
<dbReference type="PANTHER" id="PTHR22706:SF1">
    <property type="entry name" value="ASSEMBLY FACTOR FOR SPINDLE MICROTUBULES"/>
    <property type="match status" value="1"/>
</dbReference>
<evidence type="ECO:0000313" key="8">
    <source>
        <dbReference type="Proteomes" id="UP000762676"/>
    </source>
</evidence>
<accession>A0AAV4FE98</accession>
<feature type="compositionally biased region" description="Low complexity" evidence="5">
    <location>
        <begin position="865"/>
        <end position="876"/>
    </location>
</feature>
<evidence type="ECO:0000256" key="1">
    <source>
        <dbReference type="ARBA" id="ARBA00004496"/>
    </source>
</evidence>
<evidence type="ECO:0000313" key="7">
    <source>
        <dbReference type="EMBL" id="GFR71371.1"/>
    </source>
</evidence>
<dbReference type="GO" id="GO:0007051">
    <property type="term" value="P:spindle organization"/>
    <property type="evidence" value="ECO:0007669"/>
    <property type="project" value="TreeGrafter"/>
</dbReference>
<evidence type="ECO:0000256" key="4">
    <source>
        <dbReference type="ARBA" id="ARBA00023054"/>
    </source>
</evidence>
<feature type="region of interest" description="Disordered" evidence="5">
    <location>
        <begin position="653"/>
        <end position="699"/>
    </location>
</feature>
<dbReference type="InterPro" id="IPR031549">
    <property type="entry name" value="ASH"/>
</dbReference>
<feature type="region of interest" description="Disordered" evidence="5">
    <location>
        <begin position="156"/>
        <end position="176"/>
    </location>
</feature>
<dbReference type="InterPro" id="IPR051185">
    <property type="entry name" value="ASPM"/>
</dbReference>
<dbReference type="GO" id="GO:0005516">
    <property type="term" value="F:calmodulin binding"/>
    <property type="evidence" value="ECO:0007669"/>
    <property type="project" value="UniProtKB-KW"/>
</dbReference>
<feature type="region of interest" description="Disordered" evidence="5">
    <location>
        <begin position="438"/>
        <end position="482"/>
    </location>
</feature>
<sequence length="1878" mass="209545">MAHSPPLRTATGGCKGRRSWFDAPPLTTLNCPGNVEPTCPARKRRSVDSVENLTLTHFTTPPRIGFGTVVLGKTKVRTLLIRNPHDYEQEVIVERFPYKKKFAIEVNRFTVQPSEVFSLEISWSPDEAGGVREMIQFHINDVYRLQAFLFGSAEQPKQIKRGRKKNGLGPKVRQQQNVLQTPALANIASSYSPRRSEEAMQRLEEADRIKLENDKENSANFRSNEDKFVMSTATEGMSQGSGNANNTRECLRPRVVQQVQSEKLKFSESKAARTPTPLESTTIMPKLEKTAICSGPRGRKQWKGVSDGTSAILNTMSPILVNEGNEHGFTVDSYYQPNDTSVFKQTKLHSSHMTNKNGRFGETFAKPQLPLDAGDLTNPKNLDRRSTTTLPSSAFTSNVGKLMHPELMAVRGKLPQTGHAHKIDRTSLLGHTSSVVPKSISHDERKNIFIESPSKKSPRTSVLSPRTPRAQRQAEEDKLSQASPNTMLNESLSLISNMRLPNVSGCTVAAHQADESGSSSPTEMNASLSCSIISQGCGMVSPDSFMEDMKNASINFGHRDCYETTSTPNLPGVETQQKPTHNALSTSISGTPSKKRPPSSRFGSKRRSFTSQFQREQAKRVAAAVKRVKQDSQGLESVTTTKVTFQKNIKPVYQKKSKEIKDQNPRAAVPCDQQPKSWGDEKRVNSKKKSPPLMRSPTKRLRKEALVKQMKTKCNDQKETIFNPVISAPEKDSNHKNCDPLTAVKSRSYEANTVTKNCRSEDSNNQSRFFPDIFASEGACVDSAAADKSPAYMQLGHDGNKILSLAQVVSDAETGRRLEVLKSEGVGEIVCGDSVLLCQNKLERAVAAAERIPSSPLSSPKQFQPLSPTTLPTSPSGATLDGNRRATLTVTKSRPSDALLAAMKNRKRLFDMQSNNLNRTEEDKSEMHENVEVTVKERYEQREGKVYVVVKETTSVTKSTTDTYMEQVGVEMLGTSPGQFCTPSRLPSSPDPDLSRRSTHFLRSPKVIDKTGMKTVKLEFETGQDRQLASCQERSSEENLESIEDVLSKTKSDTFEKEPTILVDSMHLSKSLSNSNTFEKESSALLETSEVKSETFEKEPSTNLSLEGDAALALQPEKDVSKWAQVKPITAVCVMSTDLVDYGDIGSSEDGGSSGNLTKDSLDVTIHSDDSLDKSKALEPASLERAFDGKEELNGNCEMKPVPKNYEADHKAILEADGGANNVEENELGEQVLPTESDEEEDKFYDTLSQRYYDALSDTRDADLEEELAGVCDIEDPEDKFAGVCDRKDLEDNSAVVCEREDEAVKKIQLTMSRLGTERSTQPVVLSDSSPDHEESFVFDNLSSIDRKEQFVLQHRQVLEVKQREENVSRLDFISDNQDGNCESKNRLRRSLSANQLDQPCVFSVDISDVKKPPAPQKLAKPVSDKNAKHRSQSLSSLTRRKTSGRQTGEKTSAKSVVGVLHKKKQVGVPQSRLILLKKTKSGAPRHPMPFAARNMYYDERWMEKQERGFVQWLNFVLTPPDEYVAATKAKVNAGSLSLDAHEVKPQLAPTKEVLSFRAYAARRRLNRLRREACQMFQSEGVAVVIRKIEVEVESRRIAMRKDKMAFADLGIKQRMLDLLLQYSSLWLRVGLETIFGEILMLQSNQDILGLSRFIVTRLLGCPDIAAEFAHPTVPHLYKDGYADALSRHTVKKFLLLVYFLDHAKTSRLIEHDPCLFCKDAEIKSSKEILVQFSREVLSGEGDITRHLAYLGYKVHQSQRPIDEFDFAVRTLSSDLRDGLRLSRVMEFMAGEQGIMGRLRTPAISRLQKVHNTEEFFKAAQKNGLDLRSSGVSAKDVVDGHREKTLMLLWRVMLHFQSSIQVRGDKSSLLLCRSVKNF</sequence>
<dbReference type="SUPFAM" id="SSF47576">
    <property type="entry name" value="Calponin-homology domain, CH-domain"/>
    <property type="match status" value="1"/>
</dbReference>
<dbReference type="PROSITE" id="PS50021">
    <property type="entry name" value="CH"/>
    <property type="match status" value="1"/>
</dbReference>
<evidence type="ECO:0000256" key="5">
    <source>
        <dbReference type="SAM" id="MobiDB-lite"/>
    </source>
</evidence>
<dbReference type="Proteomes" id="UP000762676">
    <property type="component" value="Unassembled WGS sequence"/>
</dbReference>
<keyword evidence="8" id="KW-1185">Reference proteome</keyword>
<name>A0AAV4FE98_9GAST</name>
<feature type="region of interest" description="Disordered" evidence="5">
    <location>
        <begin position="851"/>
        <end position="884"/>
    </location>
</feature>
<dbReference type="GO" id="GO:0051295">
    <property type="term" value="P:establishment of meiotic spindle localization"/>
    <property type="evidence" value="ECO:0007669"/>
    <property type="project" value="TreeGrafter"/>
</dbReference>
<dbReference type="Pfam" id="PF00307">
    <property type="entry name" value="CH"/>
    <property type="match status" value="1"/>
</dbReference>
<evidence type="ECO:0000259" key="6">
    <source>
        <dbReference type="PROSITE" id="PS50021"/>
    </source>
</evidence>
<feature type="compositionally biased region" description="Polar residues" evidence="5">
    <location>
        <begin position="855"/>
        <end position="864"/>
    </location>
</feature>
<keyword evidence="4" id="KW-0175">Coiled coil</keyword>
<dbReference type="SMART" id="SM00033">
    <property type="entry name" value="CH"/>
    <property type="match status" value="1"/>
</dbReference>
<feature type="region of interest" description="Disordered" evidence="5">
    <location>
        <begin position="1413"/>
        <end position="1456"/>
    </location>
</feature>
<dbReference type="CDD" id="cd21223">
    <property type="entry name" value="CH_ASPM_rpt1"/>
    <property type="match status" value="1"/>
</dbReference>
<evidence type="ECO:0000256" key="3">
    <source>
        <dbReference type="ARBA" id="ARBA00022860"/>
    </source>
</evidence>
<proteinExistence type="predicted"/>
<reference evidence="7 8" key="1">
    <citation type="journal article" date="2021" name="Elife">
        <title>Chloroplast acquisition without the gene transfer in kleptoplastic sea slugs, Plakobranchus ocellatus.</title>
        <authorList>
            <person name="Maeda T."/>
            <person name="Takahashi S."/>
            <person name="Yoshida T."/>
            <person name="Shimamura S."/>
            <person name="Takaki Y."/>
            <person name="Nagai Y."/>
            <person name="Toyoda A."/>
            <person name="Suzuki Y."/>
            <person name="Arimoto A."/>
            <person name="Ishii H."/>
            <person name="Satoh N."/>
            <person name="Nishiyama T."/>
            <person name="Hasebe M."/>
            <person name="Maruyama T."/>
            <person name="Minagawa J."/>
            <person name="Obokata J."/>
            <person name="Shigenobu S."/>
        </authorList>
    </citation>
    <scope>NUCLEOTIDE SEQUENCE [LARGE SCALE GENOMIC DNA]</scope>
</reference>
<keyword evidence="3" id="KW-0112">Calmodulin-binding</keyword>
<keyword evidence="2" id="KW-0963">Cytoplasm</keyword>
<dbReference type="InterPro" id="IPR036872">
    <property type="entry name" value="CH_dom_sf"/>
</dbReference>
<dbReference type="EMBL" id="BMAT01000694">
    <property type="protein sequence ID" value="GFR71371.1"/>
    <property type="molecule type" value="Genomic_DNA"/>
</dbReference>
<protein>
    <submittedName>
        <fullName evidence="7">Abnormal spindle-like microcephaly-associated protein homolog</fullName>
    </submittedName>
</protein>
<comment type="subcellular location">
    <subcellularLocation>
        <location evidence="1">Cytoplasm</location>
    </subcellularLocation>
</comment>
<feature type="compositionally biased region" description="Polar residues" evidence="5">
    <location>
        <begin position="567"/>
        <end position="592"/>
    </location>
</feature>